<protein>
    <submittedName>
        <fullName evidence="2">Uncharacterized protein</fullName>
    </submittedName>
</protein>
<gene>
    <name evidence="2" type="ORF">CY34DRAFT_16382</name>
</gene>
<organism evidence="2 3">
    <name type="scientific">Suillus luteus UH-Slu-Lm8-n1</name>
    <dbReference type="NCBI Taxonomy" id="930992"/>
    <lineage>
        <taxon>Eukaryota</taxon>
        <taxon>Fungi</taxon>
        <taxon>Dikarya</taxon>
        <taxon>Basidiomycota</taxon>
        <taxon>Agaricomycotina</taxon>
        <taxon>Agaricomycetes</taxon>
        <taxon>Agaricomycetidae</taxon>
        <taxon>Boletales</taxon>
        <taxon>Suillineae</taxon>
        <taxon>Suillaceae</taxon>
        <taxon>Suillus</taxon>
    </lineage>
</organism>
<dbReference type="HOGENOM" id="CLU_1171284_0_0_1"/>
<keyword evidence="3" id="KW-1185">Reference proteome</keyword>
<evidence type="ECO:0000256" key="1">
    <source>
        <dbReference type="SAM" id="MobiDB-lite"/>
    </source>
</evidence>
<accession>A0A0D0AQ50</accession>
<evidence type="ECO:0000313" key="2">
    <source>
        <dbReference type="EMBL" id="KIK36437.1"/>
    </source>
</evidence>
<dbReference type="EMBL" id="KN835529">
    <property type="protein sequence ID" value="KIK36437.1"/>
    <property type="molecule type" value="Genomic_DNA"/>
</dbReference>
<feature type="region of interest" description="Disordered" evidence="1">
    <location>
        <begin position="1"/>
        <end position="36"/>
    </location>
</feature>
<reference evidence="2 3" key="1">
    <citation type="submission" date="2014-04" db="EMBL/GenBank/DDBJ databases">
        <authorList>
            <consortium name="DOE Joint Genome Institute"/>
            <person name="Kuo A."/>
            <person name="Ruytinx J."/>
            <person name="Rineau F."/>
            <person name="Colpaert J."/>
            <person name="Kohler A."/>
            <person name="Nagy L.G."/>
            <person name="Floudas D."/>
            <person name="Copeland A."/>
            <person name="Barry K.W."/>
            <person name="Cichocki N."/>
            <person name="Veneault-Fourrey C."/>
            <person name="LaButti K."/>
            <person name="Lindquist E.A."/>
            <person name="Lipzen A."/>
            <person name="Lundell T."/>
            <person name="Morin E."/>
            <person name="Murat C."/>
            <person name="Sun H."/>
            <person name="Tunlid A."/>
            <person name="Henrissat B."/>
            <person name="Grigoriev I.V."/>
            <person name="Hibbett D.S."/>
            <person name="Martin F."/>
            <person name="Nordberg H.P."/>
            <person name="Cantor M.N."/>
            <person name="Hua S.X."/>
        </authorList>
    </citation>
    <scope>NUCLEOTIDE SEQUENCE [LARGE SCALE GENOMIC DNA]</scope>
    <source>
        <strain evidence="2 3">UH-Slu-Lm8-n1</strain>
    </source>
</reference>
<dbReference type="InParanoid" id="A0A0D0AQ50"/>
<sequence>MTPDSNRGHVKHPSSSFTLAGSPTPCQPPKQMHQSEINSFHPDHQSLSIQDRDLVDRLLGRCNGDEYISEDLSSGKMDDIFLTHLDELGPNIFRLVVHLKEAVRERQRMRLFTSYWELEESTRRSTLYDSLYREAQVDFSRAERESRMLLTALLERHPPPASVADTQYLAQICSRNKSSLRQTDAQLDVFQRYFEGNRNIRSSIDVAASTPGVVLGSLTSDVGISVAN</sequence>
<dbReference type="AlphaFoldDB" id="A0A0D0AQ50"/>
<reference evidence="3" key="2">
    <citation type="submission" date="2015-01" db="EMBL/GenBank/DDBJ databases">
        <title>Evolutionary Origins and Diversification of the Mycorrhizal Mutualists.</title>
        <authorList>
            <consortium name="DOE Joint Genome Institute"/>
            <consortium name="Mycorrhizal Genomics Consortium"/>
            <person name="Kohler A."/>
            <person name="Kuo A."/>
            <person name="Nagy L.G."/>
            <person name="Floudas D."/>
            <person name="Copeland A."/>
            <person name="Barry K.W."/>
            <person name="Cichocki N."/>
            <person name="Veneault-Fourrey C."/>
            <person name="LaButti K."/>
            <person name="Lindquist E.A."/>
            <person name="Lipzen A."/>
            <person name="Lundell T."/>
            <person name="Morin E."/>
            <person name="Murat C."/>
            <person name="Riley R."/>
            <person name="Ohm R."/>
            <person name="Sun H."/>
            <person name="Tunlid A."/>
            <person name="Henrissat B."/>
            <person name="Grigoriev I.V."/>
            <person name="Hibbett D.S."/>
            <person name="Martin F."/>
        </authorList>
    </citation>
    <scope>NUCLEOTIDE SEQUENCE [LARGE SCALE GENOMIC DNA]</scope>
    <source>
        <strain evidence="3">UH-Slu-Lm8-n1</strain>
    </source>
</reference>
<name>A0A0D0AQ50_9AGAM</name>
<evidence type="ECO:0000313" key="3">
    <source>
        <dbReference type="Proteomes" id="UP000054485"/>
    </source>
</evidence>
<proteinExistence type="predicted"/>
<dbReference type="Proteomes" id="UP000054485">
    <property type="component" value="Unassembled WGS sequence"/>
</dbReference>
<dbReference type="OrthoDB" id="2656704at2759"/>